<name>A0A7H0H9L8_9ACTN</name>
<dbReference type="EMBL" id="CP060789">
    <property type="protein sequence ID" value="QNP57234.1"/>
    <property type="molecule type" value="Genomic_DNA"/>
</dbReference>
<dbReference type="PANTHER" id="PTHR38011:SF11">
    <property type="entry name" value="2,5-DIAMINO-6-RIBOSYLAMINO-4(3H)-PYRIMIDINONE 5'-PHOSPHATE REDUCTASE"/>
    <property type="match status" value="1"/>
</dbReference>
<dbReference type="InterPro" id="IPR050765">
    <property type="entry name" value="Riboflavin_Biosynth_HTPR"/>
</dbReference>
<dbReference type="GO" id="GO:0009231">
    <property type="term" value="P:riboflavin biosynthetic process"/>
    <property type="evidence" value="ECO:0007669"/>
    <property type="project" value="InterPro"/>
</dbReference>
<protein>
    <submittedName>
        <fullName evidence="2">Dihydrofolate reductase family protein</fullName>
    </submittedName>
</protein>
<dbReference type="SUPFAM" id="SSF53597">
    <property type="entry name" value="Dihydrofolate reductase-like"/>
    <property type="match status" value="1"/>
</dbReference>
<dbReference type="GO" id="GO:0008703">
    <property type="term" value="F:5-amino-6-(5-phosphoribosylamino)uracil reductase activity"/>
    <property type="evidence" value="ECO:0007669"/>
    <property type="project" value="InterPro"/>
</dbReference>
<organism evidence="2 3">
    <name type="scientific">Tessaracoccus defluvii</name>
    <dbReference type="NCBI Taxonomy" id="1285901"/>
    <lineage>
        <taxon>Bacteria</taxon>
        <taxon>Bacillati</taxon>
        <taxon>Actinomycetota</taxon>
        <taxon>Actinomycetes</taxon>
        <taxon>Propionibacteriales</taxon>
        <taxon>Propionibacteriaceae</taxon>
        <taxon>Tessaracoccus</taxon>
    </lineage>
</organism>
<proteinExistence type="predicted"/>
<dbReference type="PANTHER" id="PTHR38011">
    <property type="entry name" value="DIHYDROFOLATE REDUCTASE FAMILY PROTEIN (AFU_ORTHOLOGUE AFUA_8G06820)"/>
    <property type="match status" value="1"/>
</dbReference>
<dbReference type="Pfam" id="PF01872">
    <property type="entry name" value="RibD_C"/>
    <property type="match status" value="1"/>
</dbReference>
<dbReference type="KEGG" id="tdf:H9L22_08305"/>
<sequence>MATTHYFTASSLDGFIATPGHSLDWLLSQKVDQEGPMAYQDFERTIGALAMGASTFEWVLRNDPGSWAYAQPTWVFTHRELPIPDGADVRLVSGDVRPVHSDMVSAAQGLDVWVVGGGDLAGQFADAGLLDEVWVQFAPVTLGAGAPLLPRALDLELLDVARNAAFLCGRYRVLGARPAEDQRASSPRVGGDHRS</sequence>
<dbReference type="Gene3D" id="3.40.430.10">
    <property type="entry name" value="Dihydrofolate Reductase, subunit A"/>
    <property type="match status" value="1"/>
</dbReference>
<feature type="domain" description="Bacterial bifunctional deaminase-reductase C-terminal" evidence="1">
    <location>
        <begin position="7"/>
        <end position="149"/>
    </location>
</feature>
<dbReference type="AlphaFoldDB" id="A0A7H0H9L8"/>
<dbReference type="InterPro" id="IPR002734">
    <property type="entry name" value="RibDG_C"/>
</dbReference>
<dbReference type="InterPro" id="IPR024072">
    <property type="entry name" value="DHFR-like_dom_sf"/>
</dbReference>
<reference evidence="2 3" key="1">
    <citation type="submission" date="2020-08" db="EMBL/GenBank/DDBJ databases">
        <title>Genome sequence of Tessaracoccus defluvii JCM 17540T.</title>
        <authorList>
            <person name="Hyun D.-W."/>
            <person name="Bae J.-W."/>
        </authorList>
    </citation>
    <scope>NUCLEOTIDE SEQUENCE [LARGE SCALE GENOMIC DNA]</scope>
    <source>
        <strain evidence="2 3">JCM 17540</strain>
    </source>
</reference>
<gene>
    <name evidence="2" type="ORF">H9L22_08305</name>
</gene>
<accession>A0A7H0H9L8</accession>
<dbReference type="Proteomes" id="UP000516117">
    <property type="component" value="Chromosome"/>
</dbReference>
<evidence type="ECO:0000313" key="2">
    <source>
        <dbReference type="EMBL" id="QNP57234.1"/>
    </source>
</evidence>
<dbReference type="RefSeq" id="WP_187722324.1">
    <property type="nucleotide sequence ID" value="NZ_BAABBL010000025.1"/>
</dbReference>
<keyword evidence="3" id="KW-1185">Reference proteome</keyword>
<evidence type="ECO:0000259" key="1">
    <source>
        <dbReference type="Pfam" id="PF01872"/>
    </source>
</evidence>
<evidence type="ECO:0000313" key="3">
    <source>
        <dbReference type="Proteomes" id="UP000516117"/>
    </source>
</evidence>